<protein>
    <submittedName>
        <fullName evidence="8">DoxX family protein</fullName>
    </submittedName>
</protein>
<evidence type="ECO:0000256" key="4">
    <source>
        <dbReference type="ARBA" id="ARBA00022692"/>
    </source>
</evidence>
<feature type="transmembrane region" description="Helical" evidence="7">
    <location>
        <begin position="137"/>
        <end position="157"/>
    </location>
</feature>
<reference evidence="8 9" key="1">
    <citation type="journal article" date="2024" name="Chem. Sci.">
        <title>Discovery of megapolipeptins by genome mining of a Burkholderiales bacteria collection.</title>
        <authorList>
            <person name="Paulo B.S."/>
            <person name="Recchia M.J.J."/>
            <person name="Lee S."/>
            <person name="Fergusson C.H."/>
            <person name="Romanowski S.B."/>
            <person name="Hernandez A."/>
            <person name="Krull N."/>
            <person name="Liu D.Y."/>
            <person name="Cavanagh H."/>
            <person name="Bos A."/>
            <person name="Gray C.A."/>
            <person name="Murphy B.T."/>
            <person name="Linington R.G."/>
            <person name="Eustaquio A.S."/>
        </authorList>
    </citation>
    <scope>NUCLEOTIDE SEQUENCE [LARGE SCALE GENOMIC DNA]</scope>
    <source>
        <strain evidence="8 9">RL21-008-BIB-B</strain>
    </source>
</reference>
<evidence type="ECO:0000256" key="5">
    <source>
        <dbReference type="ARBA" id="ARBA00022989"/>
    </source>
</evidence>
<proteinExistence type="inferred from homology"/>
<keyword evidence="3" id="KW-1003">Cell membrane</keyword>
<evidence type="ECO:0000256" key="6">
    <source>
        <dbReference type="ARBA" id="ARBA00023136"/>
    </source>
</evidence>
<evidence type="ECO:0000256" key="3">
    <source>
        <dbReference type="ARBA" id="ARBA00022475"/>
    </source>
</evidence>
<comment type="subcellular location">
    <subcellularLocation>
        <location evidence="1">Cell membrane</location>
        <topology evidence="1">Multi-pass membrane protein</topology>
    </subcellularLocation>
</comment>
<dbReference type="Pfam" id="PF07681">
    <property type="entry name" value="DoxX"/>
    <property type="match status" value="1"/>
</dbReference>
<dbReference type="PANTHER" id="PTHR33452">
    <property type="entry name" value="OXIDOREDUCTASE CATD-RELATED"/>
    <property type="match status" value="1"/>
</dbReference>
<feature type="transmembrane region" description="Helical" evidence="7">
    <location>
        <begin position="100"/>
        <end position="125"/>
    </location>
</feature>
<name>A0ABW8ZC55_9BURK</name>
<keyword evidence="5 7" id="KW-1133">Transmembrane helix</keyword>
<dbReference type="InterPro" id="IPR032808">
    <property type="entry name" value="DoxX"/>
</dbReference>
<dbReference type="RefSeq" id="WP_408169627.1">
    <property type="nucleotide sequence ID" value="NZ_JAQQFR010000014.1"/>
</dbReference>
<evidence type="ECO:0000256" key="7">
    <source>
        <dbReference type="SAM" id="Phobius"/>
    </source>
</evidence>
<dbReference type="InterPro" id="IPR051907">
    <property type="entry name" value="DoxX-like_oxidoreductase"/>
</dbReference>
<sequence>MSTYPTPTTPTTTTTATKPKSIADWYNFAVARATQLVGDSLLALVARVAIAAVFFLSGRTKVTGFLTIKDSTYTLFEQEYKLPLVPPEIAAHLAAYAEHFFPLLLVMGLFTRSAALGLLGMTAVIEIFVYPDAWPTHLTWAGLLLFLVGRGGGAWSLDRLFGIK</sequence>
<evidence type="ECO:0000313" key="9">
    <source>
        <dbReference type="Proteomes" id="UP001629214"/>
    </source>
</evidence>
<dbReference type="PANTHER" id="PTHR33452:SF1">
    <property type="entry name" value="INNER MEMBRANE PROTEIN YPHA-RELATED"/>
    <property type="match status" value="1"/>
</dbReference>
<dbReference type="EMBL" id="JAQQFR010000014">
    <property type="protein sequence ID" value="MFL9880601.1"/>
    <property type="molecule type" value="Genomic_DNA"/>
</dbReference>
<accession>A0ABW8ZC55</accession>
<keyword evidence="4 7" id="KW-0812">Transmembrane</keyword>
<dbReference type="Proteomes" id="UP001629214">
    <property type="component" value="Unassembled WGS sequence"/>
</dbReference>
<comment type="caution">
    <text evidence="8">The sequence shown here is derived from an EMBL/GenBank/DDBJ whole genome shotgun (WGS) entry which is preliminary data.</text>
</comment>
<comment type="similarity">
    <text evidence="2">Belongs to the DoxX family.</text>
</comment>
<organism evidence="8 9">
    <name type="scientific">Herbaspirillum rhizosphaerae</name>
    <dbReference type="NCBI Taxonomy" id="346179"/>
    <lineage>
        <taxon>Bacteria</taxon>
        <taxon>Pseudomonadati</taxon>
        <taxon>Pseudomonadota</taxon>
        <taxon>Betaproteobacteria</taxon>
        <taxon>Burkholderiales</taxon>
        <taxon>Oxalobacteraceae</taxon>
        <taxon>Herbaspirillum</taxon>
    </lineage>
</organism>
<gene>
    <name evidence="8" type="ORF">PQR63_19550</name>
</gene>
<evidence type="ECO:0000256" key="2">
    <source>
        <dbReference type="ARBA" id="ARBA00006679"/>
    </source>
</evidence>
<keyword evidence="6 7" id="KW-0472">Membrane</keyword>
<feature type="transmembrane region" description="Helical" evidence="7">
    <location>
        <begin position="36"/>
        <end position="56"/>
    </location>
</feature>
<keyword evidence="9" id="KW-1185">Reference proteome</keyword>
<evidence type="ECO:0000313" key="8">
    <source>
        <dbReference type="EMBL" id="MFL9880601.1"/>
    </source>
</evidence>
<evidence type="ECO:0000256" key="1">
    <source>
        <dbReference type="ARBA" id="ARBA00004651"/>
    </source>
</evidence>